<reference evidence="1" key="1">
    <citation type="submission" date="2017-12" db="EMBL/GenBank/DDBJ databases">
        <title>High-resolution comparative analysis of great ape genomes.</title>
        <authorList>
            <person name="Pollen A."/>
            <person name="Hastie A."/>
            <person name="Hormozdiari F."/>
            <person name="Dougherty M."/>
            <person name="Liu R."/>
            <person name="Chaisson M."/>
            <person name="Hoppe E."/>
            <person name="Hill C."/>
            <person name="Pang A."/>
            <person name="Hillier L."/>
            <person name="Baker C."/>
            <person name="Armstrong J."/>
            <person name="Shendure J."/>
            <person name="Paten B."/>
            <person name="Wilson R."/>
            <person name="Chao H."/>
            <person name="Schneider V."/>
            <person name="Ventura M."/>
            <person name="Kronenberg Z."/>
            <person name="Murali S."/>
            <person name="Gordon D."/>
            <person name="Cantsilieris S."/>
            <person name="Munson K."/>
            <person name="Nelson B."/>
            <person name="Raja A."/>
            <person name="Underwood J."/>
            <person name="Diekhans M."/>
            <person name="Fiddes I."/>
            <person name="Haussler D."/>
            <person name="Eichler E."/>
        </authorList>
    </citation>
    <scope>NUCLEOTIDE SEQUENCE [LARGE SCALE GENOMIC DNA]</scope>
    <source>
        <strain evidence="1">Susie</strain>
    </source>
</reference>
<dbReference type="AlphaFoldDB" id="A0A2J8XFT7"/>
<protein>
    <submittedName>
        <fullName evidence="1">ASXL3 isoform 9</fullName>
    </submittedName>
</protein>
<dbReference type="EMBL" id="NDHI03003366">
    <property type="protein sequence ID" value="PNJ80901.1"/>
    <property type="molecule type" value="Genomic_DNA"/>
</dbReference>
<sequence>MTAKQILEVIQKEGLKETSYRRQKAQIKAGSVRF</sequence>
<comment type="caution">
    <text evidence="1">The sequence shown here is derived from an EMBL/GenBank/DDBJ whole genome shotgun (WGS) entry which is preliminary data.</text>
</comment>
<organism evidence="1">
    <name type="scientific">Pongo abelii</name>
    <name type="common">Sumatran orangutan</name>
    <name type="synonym">Pongo pygmaeus abelii</name>
    <dbReference type="NCBI Taxonomy" id="9601"/>
    <lineage>
        <taxon>Eukaryota</taxon>
        <taxon>Metazoa</taxon>
        <taxon>Chordata</taxon>
        <taxon>Craniata</taxon>
        <taxon>Vertebrata</taxon>
        <taxon>Euteleostomi</taxon>
        <taxon>Mammalia</taxon>
        <taxon>Eutheria</taxon>
        <taxon>Euarchontoglires</taxon>
        <taxon>Primates</taxon>
        <taxon>Haplorrhini</taxon>
        <taxon>Catarrhini</taxon>
        <taxon>Hominidae</taxon>
        <taxon>Pongo</taxon>
    </lineage>
</organism>
<gene>
    <name evidence="1" type="ORF">CR201_G0002144</name>
</gene>
<accession>A0A2J8XFT7</accession>
<name>A0A2J8XFT7_PONAB</name>
<evidence type="ECO:0000313" key="1">
    <source>
        <dbReference type="EMBL" id="PNJ80901.1"/>
    </source>
</evidence>
<proteinExistence type="predicted"/>